<comment type="caution">
    <text evidence="7">The sequence shown here is derived from an EMBL/GenBank/DDBJ whole genome shotgun (WGS) entry which is preliminary data.</text>
</comment>
<reference evidence="7 8" key="1">
    <citation type="journal article" date="2015" name="Stand. Genomic Sci.">
        <title>Genomic Encyclopedia of Bacterial and Archaeal Type Strains, Phase III: the genomes of soil and plant-associated and newly described type strains.</title>
        <authorList>
            <person name="Whitman W.B."/>
            <person name="Woyke T."/>
            <person name="Klenk H.P."/>
            <person name="Zhou Y."/>
            <person name="Lilburn T.G."/>
            <person name="Beck B.J."/>
            <person name="De Vos P."/>
            <person name="Vandamme P."/>
            <person name="Eisen J.A."/>
            <person name="Garrity G."/>
            <person name="Hugenholtz P."/>
            <person name="Kyrpides N.C."/>
        </authorList>
    </citation>
    <scope>NUCLEOTIDE SEQUENCE [LARGE SCALE GENOMIC DNA]</scope>
    <source>
        <strain evidence="7 8">CGMCC 1.6858</strain>
    </source>
</reference>
<dbReference type="Gene3D" id="3.40.50.1390">
    <property type="entry name" value="Resolvase, N-terminal catalytic domain"/>
    <property type="match status" value="1"/>
</dbReference>
<organism evidence="7 8">
    <name type="scientific">Pseudomonas duriflava</name>
    <dbReference type="NCBI Taxonomy" id="459528"/>
    <lineage>
        <taxon>Bacteria</taxon>
        <taxon>Pseudomonadati</taxon>
        <taxon>Pseudomonadota</taxon>
        <taxon>Gammaproteobacteria</taxon>
        <taxon>Pseudomonadales</taxon>
        <taxon>Pseudomonadaceae</taxon>
        <taxon>Pseudomonas</taxon>
    </lineage>
</organism>
<evidence type="ECO:0000256" key="4">
    <source>
        <dbReference type="PIRSR" id="PIRSR606118-50"/>
    </source>
</evidence>
<proteinExistence type="predicted"/>
<dbReference type="PROSITE" id="PS51736">
    <property type="entry name" value="RECOMBINASES_3"/>
    <property type="match status" value="1"/>
</dbReference>
<dbReference type="GO" id="GO:0015074">
    <property type="term" value="P:DNA integration"/>
    <property type="evidence" value="ECO:0007669"/>
    <property type="project" value="UniProtKB-KW"/>
</dbReference>
<evidence type="ECO:0000256" key="3">
    <source>
        <dbReference type="ARBA" id="ARBA00023172"/>
    </source>
</evidence>
<dbReference type="PROSITE" id="PS00398">
    <property type="entry name" value="RECOMBINASES_2"/>
    <property type="match status" value="1"/>
</dbReference>
<dbReference type="RefSeq" id="WP_145145989.1">
    <property type="nucleotide sequence ID" value="NZ_VLKY01000033.1"/>
</dbReference>
<dbReference type="GO" id="GO:0003677">
    <property type="term" value="F:DNA binding"/>
    <property type="evidence" value="ECO:0007669"/>
    <property type="project" value="UniProtKB-KW"/>
</dbReference>
<dbReference type="AlphaFoldDB" id="A0A562PPB3"/>
<feature type="active site" description="O-(5'-phospho-DNA)-serine intermediate" evidence="4 5">
    <location>
        <position position="10"/>
    </location>
</feature>
<dbReference type="Pfam" id="PF00239">
    <property type="entry name" value="Resolvase"/>
    <property type="match status" value="1"/>
</dbReference>
<dbReference type="SUPFAM" id="SSF53041">
    <property type="entry name" value="Resolvase-like"/>
    <property type="match status" value="1"/>
</dbReference>
<feature type="domain" description="Resolvase/invertase-type recombinase catalytic" evidence="6">
    <location>
        <begin position="2"/>
        <end position="157"/>
    </location>
</feature>
<dbReference type="InterPro" id="IPR006118">
    <property type="entry name" value="Recombinase_CS"/>
</dbReference>
<dbReference type="InterPro" id="IPR036162">
    <property type="entry name" value="Resolvase-like_N_sf"/>
</dbReference>
<keyword evidence="2" id="KW-0238">DNA-binding</keyword>
<evidence type="ECO:0000313" key="7">
    <source>
        <dbReference type="EMBL" id="TWI46173.1"/>
    </source>
</evidence>
<evidence type="ECO:0000259" key="6">
    <source>
        <dbReference type="PROSITE" id="PS51736"/>
    </source>
</evidence>
<keyword evidence="3" id="KW-0233">DNA recombination</keyword>
<gene>
    <name evidence="7" type="ORF">IQ22_04548</name>
</gene>
<protein>
    <submittedName>
        <fullName evidence="7">DNA invertase Pin-like site-specific DNA recombinase</fullName>
    </submittedName>
</protein>
<dbReference type="Proteomes" id="UP000316905">
    <property type="component" value="Unassembled WGS sequence"/>
</dbReference>
<evidence type="ECO:0000256" key="1">
    <source>
        <dbReference type="ARBA" id="ARBA00022908"/>
    </source>
</evidence>
<keyword evidence="8" id="KW-1185">Reference proteome</keyword>
<dbReference type="EMBL" id="VLKY01000033">
    <property type="protein sequence ID" value="TWI46173.1"/>
    <property type="molecule type" value="Genomic_DNA"/>
</dbReference>
<dbReference type="GO" id="GO:0000150">
    <property type="term" value="F:DNA strand exchange activity"/>
    <property type="evidence" value="ECO:0007669"/>
    <property type="project" value="InterPro"/>
</dbReference>
<name>A0A562PPB3_9PSED</name>
<evidence type="ECO:0000256" key="5">
    <source>
        <dbReference type="PROSITE-ProRule" id="PRU10137"/>
    </source>
</evidence>
<dbReference type="InterPro" id="IPR050639">
    <property type="entry name" value="SSR_resolvase"/>
</dbReference>
<dbReference type="InterPro" id="IPR006119">
    <property type="entry name" value="Resolv_N"/>
</dbReference>
<evidence type="ECO:0000256" key="2">
    <source>
        <dbReference type="ARBA" id="ARBA00023125"/>
    </source>
</evidence>
<dbReference type="PROSITE" id="PS00397">
    <property type="entry name" value="RECOMBINASES_1"/>
    <property type="match status" value="1"/>
</dbReference>
<keyword evidence="1" id="KW-0229">DNA integration</keyword>
<dbReference type="PANTHER" id="PTHR30461:SF25">
    <property type="entry name" value="RESOLVASE-RELATED"/>
    <property type="match status" value="1"/>
</dbReference>
<accession>A0A562PPB3</accession>
<evidence type="ECO:0000313" key="8">
    <source>
        <dbReference type="Proteomes" id="UP000316905"/>
    </source>
</evidence>
<dbReference type="SMART" id="SM00857">
    <property type="entry name" value="Resolvase"/>
    <property type="match status" value="1"/>
</dbReference>
<sequence length="211" mass="24087">MFVRAYLRASTEEQDAFRALADLEQFAAHFGKTIASVYSDNESGVRLDRPDLMRLLRDAKKGDILLIEAIDRLSRLNEENWKSLKRVIDSKGLKIVVRLLPTSHRWMTDEKTDLQTERLLGIINDLLIEIGAAQANADYEVRRYRQAQGIATAKAAGLYKGRPQNIKIKEKVWSCLDSKFSIRKTSDLLGCSPTTVKRYNREWLTTRGTAN</sequence>
<dbReference type="PANTHER" id="PTHR30461">
    <property type="entry name" value="DNA-INVERTASE FROM LAMBDOID PROPHAGE"/>
    <property type="match status" value="1"/>
</dbReference>
<dbReference type="OrthoDB" id="9786476at2"/>